<name>A0A8H3M6R6_9GLOM</name>
<comment type="caution">
    <text evidence="1">The sequence shown here is derived from an EMBL/GenBank/DDBJ whole genome shotgun (WGS) entry which is preliminary data.</text>
</comment>
<evidence type="ECO:0000313" key="1">
    <source>
        <dbReference type="EMBL" id="GES97543.1"/>
    </source>
</evidence>
<reference evidence="1" key="1">
    <citation type="submission" date="2019-10" db="EMBL/GenBank/DDBJ databases">
        <title>Conservation and host-specific expression of non-tandemly repeated heterogenous ribosome RNA gene in arbuscular mycorrhizal fungi.</title>
        <authorList>
            <person name="Maeda T."/>
            <person name="Kobayashi Y."/>
            <person name="Nakagawa T."/>
            <person name="Ezawa T."/>
            <person name="Yamaguchi K."/>
            <person name="Bino T."/>
            <person name="Nishimoto Y."/>
            <person name="Shigenobu S."/>
            <person name="Kawaguchi M."/>
        </authorList>
    </citation>
    <scope>NUCLEOTIDE SEQUENCE</scope>
    <source>
        <strain evidence="1">HR1</strain>
    </source>
</reference>
<dbReference type="OrthoDB" id="2384430at2759"/>
<dbReference type="Proteomes" id="UP000615446">
    <property type="component" value="Unassembled WGS sequence"/>
</dbReference>
<dbReference type="SUPFAM" id="SSF81901">
    <property type="entry name" value="HCP-like"/>
    <property type="match status" value="1"/>
</dbReference>
<dbReference type="InterPro" id="IPR052945">
    <property type="entry name" value="Mitotic_Regulator"/>
</dbReference>
<dbReference type="Gene3D" id="1.25.40.10">
    <property type="entry name" value="Tetratricopeptide repeat domain"/>
    <property type="match status" value="1"/>
</dbReference>
<keyword evidence="1" id="KW-0418">Kinase</keyword>
<sequence length="333" mass="38382">MVLRYIYGGSLSLEEYDTLDIIKILVASNELKYLGKVYPYKKIIPKDMRENLFRHFMDQSNSNPEPIITKEVDSITISSTQKNEKDFNMIVDGINDLIYESLNKGIDRILIKQKVIEYFNDHNIDAQETYNWLLNNQISINSIFLLGYFNYYGIETSLNYEKAFNLFISASEKDHTLAQFFLGDCYKIGRGTIKNEKLTFEYYEKAANKNLSQGQTSIGYCYKNGACVKKDLIKAFYWYEKAAKNGNITAISNLGHCYDNGIGITVDKQKAFELYQNAANLGKKVAQYNLALMYEKGDGIIKDIDKAIYWYEKSAKQGDKDAQNKLKILQKNQ</sequence>
<dbReference type="PANTHER" id="PTHR43628">
    <property type="entry name" value="ACTIVATOR OF C KINASE PROTEIN 1-RELATED"/>
    <property type="match status" value="1"/>
</dbReference>
<accession>A0A8H3M6R6</accession>
<dbReference type="GO" id="GO:0016301">
    <property type="term" value="F:kinase activity"/>
    <property type="evidence" value="ECO:0007669"/>
    <property type="project" value="UniProtKB-KW"/>
</dbReference>
<protein>
    <submittedName>
        <fullName evidence="1">Kinase-like domain-containing protein</fullName>
    </submittedName>
</protein>
<evidence type="ECO:0000313" key="2">
    <source>
        <dbReference type="Proteomes" id="UP000615446"/>
    </source>
</evidence>
<dbReference type="Pfam" id="PF08238">
    <property type="entry name" value="Sel1"/>
    <property type="match status" value="5"/>
</dbReference>
<dbReference type="PANTHER" id="PTHR43628:SF1">
    <property type="entry name" value="CHITIN SYNTHASE REGULATORY FACTOR 2-RELATED"/>
    <property type="match status" value="1"/>
</dbReference>
<dbReference type="InterPro" id="IPR011990">
    <property type="entry name" value="TPR-like_helical_dom_sf"/>
</dbReference>
<dbReference type="AlphaFoldDB" id="A0A8H3M6R6"/>
<proteinExistence type="predicted"/>
<dbReference type="SMART" id="SM00671">
    <property type="entry name" value="SEL1"/>
    <property type="match status" value="5"/>
</dbReference>
<keyword evidence="1" id="KW-0808">Transferase</keyword>
<organism evidence="1 2">
    <name type="scientific">Rhizophagus clarus</name>
    <dbReference type="NCBI Taxonomy" id="94130"/>
    <lineage>
        <taxon>Eukaryota</taxon>
        <taxon>Fungi</taxon>
        <taxon>Fungi incertae sedis</taxon>
        <taxon>Mucoromycota</taxon>
        <taxon>Glomeromycotina</taxon>
        <taxon>Glomeromycetes</taxon>
        <taxon>Glomerales</taxon>
        <taxon>Glomeraceae</taxon>
        <taxon>Rhizophagus</taxon>
    </lineage>
</organism>
<dbReference type="EMBL" id="BLAL01000259">
    <property type="protein sequence ID" value="GES97543.1"/>
    <property type="molecule type" value="Genomic_DNA"/>
</dbReference>
<gene>
    <name evidence="1" type="ORF">RCL2_002413400</name>
</gene>
<dbReference type="InterPro" id="IPR006597">
    <property type="entry name" value="Sel1-like"/>
</dbReference>